<organism evidence="7 8">
    <name type="scientific">Moschus moschiferus</name>
    <name type="common">Siberian musk deer</name>
    <name type="synonym">Moschus sibiricus</name>
    <dbReference type="NCBI Taxonomy" id="68415"/>
    <lineage>
        <taxon>Eukaryota</taxon>
        <taxon>Metazoa</taxon>
        <taxon>Chordata</taxon>
        <taxon>Craniata</taxon>
        <taxon>Vertebrata</taxon>
        <taxon>Euteleostomi</taxon>
        <taxon>Mammalia</taxon>
        <taxon>Eutheria</taxon>
        <taxon>Laurasiatheria</taxon>
        <taxon>Artiodactyla</taxon>
        <taxon>Ruminantia</taxon>
        <taxon>Pecora</taxon>
        <taxon>Moschidae</taxon>
        <taxon>Moschus</taxon>
    </lineage>
</organism>
<dbReference type="GO" id="GO:0005739">
    <property type="term" value="C:mitochondrion"/>
    <property type="evidence" value="ECO:0007669"/>
    <property type="project" value="TreeGrafter"/>
</dbReference>
<keyword evidence="8" id="KW-1185">Reference proteome</keyword>
<dbReference type="Pfam" id="PF00462">
    <property type="entry name" value="Glutaredoxin"/>
    <property type="match status" value="1"/>
</dbReference>
<evidence type="ECO:0000256" key="5">
    <source>
        <dbReference type="ARBA" id="ARBA00023284"/>
    </source>
</evidence>
<evidence type="ECO:0000256" key="2">
    <source>
        <dbReference type="ARBA" id="ARBA00022448"/>
    </source>
</evidence>
<keyword evidence="2" id="KW-0813">Transport</keyword>
<dbReference type="PANTHER" id="PTHR46679:SF1">
    <property type="entry name" value="GLUTAREDOXIN-2, MITOCHONDRIAL"/>
    <property type="match status" value="1"/>
</dbReference>
<protein>
    <recommendedName>
        <fullName evidence="6">Glutaredoxin domain-containing protein</fullName>
    </recommendedName>
</protein>
<dbReference type="GeneTree" id="ENSGT00940000167705"/>
<dbReference type="SUPFAM" id="SSF52833">
    <property type="entry name" value="Thioredoxin-like"/>
    <property type="match status" value="1"/>
</dbReference>
<evidence type="ECO:0000256" key="4">
    <source>
        <dbReference type="ARBA" id="ARBA00023157"/>
    </source>
</evidence>
<feature type="domain" description="Glutaredoxin" evidence="6">
    <location>
        <begin position="56"/>
        <end position="118"/>
    </location>
</feature>
<dbReference type="Gene3D" id="3.40.30.10">
    <property type="entry name" value="Glutaredoxin"/>
    <property type="match status" value="1"/>
</dbReference>
<evidence type="ECO:0000313" key="8">
    <source>
        <dbReference type="Proteomes" id="UP000694544"/>
    </source>
</evidence>
<dbReference type="InterPro" id="IPR002109">
    <property type="entry name" value="Glutaredoxin"/>
</dbReference>
<dbReference type="Ensembl" id="ENSMMST00000013501.1">
    <property type="protein sequence ID" value="ENSMMSP00000012213.1"/>
    <property type="gene ID" value="ENSMMSG00000009363.1"/>
</dbReference>
<keyword evidence="3" id="KW-0249">Electron transport</keyword>
<reference evidence="7" key="1">
    <citation type="submission" date="2025-08" db="UniProtKB">
        <authorList>
            <consortium name="Ensembl"/>
        </authorList>
    </citation>
    <scope>IDENTIFICATION</scope>
</reference>
<proteinExistence type="inferred from homology"/>
<comment type="similarity">
    <text evidence="1">Belongs to the glutaredoxin family.</text>
</comment>
<dbReference type="InterPro" id="IPR036249">
    <property type="entry name" value="Thioredoxin-like_sf"/>
</dbReference>
<reference evidence="7" key="2">
    <citation type="submission" date="2025-09" db="UniProtKB">
        <authorList>
            <consortium name="Ensembl"/>
        </authorList>
    </citation>
    <scope>IDENTIFICATION</scope>
</reference>
<sequence length="151" mass="17581">ISWRKKWLLTPVFLPGEFHGQRISASAKGNNASSSLQNSETAPVNQIQEAISDNYVMIFPKTFCSYSTMVNMLFHDLNVNYKVVGLDMLEYRSQIQDVLYKVTSERSALKIFVNGTFIESAIDTYRLHREEKLFLLFHQFIFFKVKQPCRE</sequence>
<keyword evidence="4" id="KW-1015">Disulfide bond</keyword>
<dbReference type="PROSITE" id="PS51354">
    <property type="entry name" value="GLUTAREDOXIN_2"/>
    <property type="match status" value="1"/>
</dbReference>
<dbReference type="PANTHER" id="PTHR46679">
    <property type="match status" value="1"/>
</dbReference>
<dbReference type="GO" id="GO:0015035">
    <property type="term" value="F:protein-disulfide reductase activity"/>
    <property type="evidence" value="ECO:0007669"/>
    <property type="project" value="TreeGrafter"/>
</dbReference>
<accession>A0A8C6DCK0</accession>
<evidence type="ECO:0000256" key="3">
    <source>
        <dbReference type="ARBA" id="ARBA00022982"/>
    </source>
</evidence>
<evidence type="ECO:0000256" key="1">
    <source>
        <dbReference type="ARBA" id="ARBA00007787"/>
    </source>
</evidence>
<dbReference type="Proteomes" id="UP000694544">
    <property type="component" value="Unplaced"/>
</dbReference>
<keyword evidence="5" id="KW-0676">Redox-active center</keyword>
<evidence type="ECO:0000313" key="7">
    <source>
        <dbReference type="Ensembl" id="ENSMMSP00000012213.1"/>
    </source>
</evidence>
<dbReference type="AlphaFoldDB" id="A0A8C6DCK0"/>
<name>A0A8C6DCK0_MOSMO</name>
<evidence type="ECO:0000259" key="6">
    <source>
        <dbReference type="Pfam" id="PF00462"/>
    </source>
</evidence>